<gene>
    <name evidence="3" type="ORF">SAMN05428998_13039</name>
</gene>
<feature type="transmembrane region" description="Helical" evidence="1">
    <location>
        <begin position="23"/>
        <end position="45"/>
    </location>
</feature>
<dbReference type="InterPro" id="IPR013830">
    <property type="entry name" value="SGNH_hydro"/>
</dbReference>
<dbReference type="Pfam" id="PF13472">
    <property type="entry name" value="Lipase_GDSL_2"/>
    <property type="match status" value="1"/>
</dbReference>
<dbReference type="RefSeq" id="WP_085125613.1">
    <property type="nucleotide sequence ID" value="NZ_FWZX01000030.1"/>
</dbReference>
<dbReference type="STRING" id="560819.SAMN05428998_13039"/>
<keyword evidence="3" id="KW-0378">Hydrolase</keyword>
<dbReference type="Proteomes" id="UP000192917">
    <property type="component" value="Unassembled WGS sequence"/>
</dbReference>
<dbReference type="SUPFAM" id="SSF52266">
    <property type="entry name" value="SGNH hydrolase"/>
    <property type="match status" value="1"/>
</dbReference>
<sequence length="359" mass="38579">MNAAGRDRADGGRRSRRARLRGWIVNLLLVVLSIAITCLACEGIARLAIAPRSSGIGLGILDARFHARHPVRGAEPVSAGGPGDRPRILFLGDSFTEGQGVDPAQTFPARVAAALGDGYAVETSARSGADTRDERALLASVLLRSRSPTALVVHQYFGNDIAYLSSGPQVPRPGWLGRQLLALSEVSYLADYLYQPIFLRSFGPAYVKGLFRAYRDDRRLATHLRDLDQLWTTARGAGSAVLFVVFPFLNSHVLEGVPLFELSRQAYIAPLADHFLATCRPGDGLLDVAALIGAQPDAAEMSRWTANAVDPHPSAALHALVAQQIVAFVTGRPDRVVACPRQAPVRLRRSPPASDRGAS</sequence>
<dbReference type="AlphaFoldDB" id="A0A1Y6CK19"/>
<evidence type="ECO:0000313" key="4">
    <source>
        <dbReference type="Proteomes" id="UP000192917"/>
    </source>
</evidence>
<accession>A0A1Y6CK19</accession>
<dbReference type="GO" id="GO:0016788">
    <property type="term" value="F:hydrolase activity, acting on ester bonds"/>
    <property type="evidence" value="ECO:0007669"/>
    <property type="project" value="UniProtKB-ARBA"/>
</dbReference>
<feature type="domain" description="SGNH hydrolase-type esterase" evidence="2">
    <location>
        <begin position="90"/>
        <end position="320"/>
    </location>
</feature>
<dbReference type="EMBL" id="FWZX01000030">
    <property type="protein sequence ID" value="SMF71471.1"/>
    <property type="molecule type" value="Genomic_DNA"/>
</dbReference>
<evidence type="ECO:0000313" key="3">
    <source>
        <dbReference type="EMBL" id="SMF71471.1"/>
    </source>
</evidence>
<name>A0A1Y6CK19_9PROT</name>
<evidence type="ECO:0000256" key="1">
    <source>
        <dbReference type="SAM" id="Phobius"/>
    </source>
</evidence>
<evidence type="ECO:0000259" key="2">
    <source>
        <dbReference type="Pfam" id="PF13472"/>
    </source>
</evidence>
<organism evidence="3 4">
    <name type="scientific">Tistlia consotensis USBA 355</name>
    <dbReference type="NCBI Taxonomy" id="560819"/>
    <lineage>
        <taxon>Bacteria</taxon>
        <taxon>Pseudomonadati</taxon>
        <taxon>Pseudomonadota</taxon>
        <taxon>Alphaproteobacteria</taxon>
        <taxon>Rhodospirillales</taxon>
        <taxon>Rhodovibrionaceae</taxon>
        <taxon>Tistlia</taxon>
    </lineage>
</organism>
<dbReference type="InterPro" id="IPR036514">
    <property type="entry name" value="SGNH_hydro_sf"/>
</dbReference>
<keyword evidence="1" id="KW-0472">Membrane</keyword>
<keyword evidence="1" id="KW-0812">Transmembrane</keyword>
<dbReference type="CDD" id="cd00229">
    <property type="entry name" value="SGNH_hydrolase"/>
    <property type="match status" value="1"/>
</dbReference>
<dbReference type="Gene3D" id="3.40.50.1110">
    <property type="entry name" value="SGNH hydrolase"/>
    <property type="match status" value="1"/>
</dbReference>
<proteinExistence type="predicted"/>
<keyword evidence="1" id="KW-1133">Transmembrane helix</keyword>
<protein>
    <submittedName>
        <fullName evidence="3">GDSL-like Lipase/Acylhydrolase family protein</fullName>
    </submittedName>
</protein>
<reference evidence="3 4" key="1">
    <citation type="submission" date="2017-04" db="EMBL/GenBank/DDBJ databases">
        <authorList>
            <person name="Afonso C.L."/>
            <person name="Miller P.J."/>
            <person name="Scott M.A."/>
            <person name="Spackman E."/>
            <person name="Goraichik I."/>
            <person name="Dimitrov K.M."/>
            <person name="Suarez D.L."/>
            <person name="Swayne D.E."/>
        </authorList>
    </citation>
    <scope>NUCLEOTIDE SEQUENCE [LARGE SCALE GENOMIC DNA]</scope>
    <source>
        <strain evidence="3 4">USBA 355</strain>
    </source>
</reference>
<keyword evidence="4" id="KW-1185">Reference proteome</keyword>